<dbReference type="Gene3D" id="1.25.40.10">
    <property type="entry name" value="Tetratricopeptide repeat domain"/>
    <property type="match status" value="3"/>
</dbReference>
<evidence type="ECO:0000313" key="5">
    <source>
        <dbReference type="EnsemblPlants" id="AUR62043726-RA:cds"/>
    </source>
</evidence>
<evidence type="ECO:0000256" key="1">
    <source>
        <dbReference type="ARBA" id="ARBA00022737"/>
    </source>
</evidence>
<feature type="domain" description="Dehydrogenase E1 component" evidence="4">
    <location>
        <begin position="455"/>
        <end position="593"/>
    </location>
</feature>
<accession>A0A803NCA9</accession>
<reference evidence="5" key="1">
    <citation type="journal article" date="2017" name="Nature">
        <title>The genome of Chenopodium quinoa.</title>
        <authorList>
            <person name="Jarvis D.E."/>
            <person name="Ho Y.S."/>
            <person name="Lightfoot D.J."/>
            <person name="Schmoeckel S.M."/>
            <person name="Li B."/>
            <person name="Borm T.J.A."/>
            <person name="Ohyanagi H."/>
            <person name="Mineta K."/>
            <person name="Michell C.T."/>
            <person name="Saber N."/>
            <person name="Kharbatia N.M."/>
            <person name="Rupper R.R."/>
            <person name="Sharp A.R."/>
            <person name="Dally N."/>
            <person name="Boughton B.A."/>
            <person name="Woo Y.H."/>
            <person name="Gao G."/>
            <person name="Schijlen E.G.W.M."/>
            <person name="Guo X."/>
            <person name="Momin A.A."/>
            <person name="Negrao S."/>
            <person name="Al-Babili S."/>
            <person name="Gehring C."/>
            <person name="Roessner U."/>
            <person name="Jung C."/>
            <person name="Murphy K."/>
            <person name="Arold S.T."/>
            <person name="Gojobori T."/>
            <person name="van der Linden C.G."/>
            <person name="van Loo E.N."/>
            <person name="Jellen E.N."/>
            <person name="Maughan P.J."/>
            <person name="Tester M."/>
        </authorList>
    </citation>
    <scope>NUCLEOTIDE SEQUENCE [LARGE SCALE GENOMIC DNA]</scope>
    <source>
        <strain evidence="5">cv. PI 614886</strain>
    </source>
</reference>
<dbReference type="Gene3D" id="3.40.50.970">
    <property type="match status" value="2"/>
</dbReference>
<keyword evidence="1" id="KW-0677">Repeat</keyword>
<dbReference type="EnsemblPlants" id="AUR62043726-RA">
    <property type="protein sequence ID" value="AUR62043726-RA:cds"/>
    <property type="gene ID" value="AUR62043726"/>
</dbReference>
<sequence>MDGLGVIVTPYIYASLVVECTQKRDAIEAAAIYTHMKKNAGIVRFLKGSTGLCLLNRILLMLVSCGCFDVAHQLFDEMPRRNFISLAIVMAALIDNHLFEEALGLFVKMYRCFVYQEFDSGLEVVLVSFLKACVHLKEVDLGKMVHGWTLKMGYDRGLVVDTALVEFYGKSGCLMEANHVFFDLIRVVDHRDTVLWTGVIVNNGREQCFGEVIRILRVMGEAGVRMNEYTFSTVLKACGRVGDGGLFGQQIHANAIKLGFDSHVFVMCALIDMYGICGLLNDAKRVFDRMDRRKRNHACWNAMVTGFIHHGSYIDALKTLYEMKAAGLKPQKSVMDEVRLACEAFHLRKLLASTWFPASIALSWKTGNLSTGRKACIGRFCTRSDHEVRVESLRIHVATSNSVNTSSILTHQSNLVHLETNGRRVECYRVLGDDGKLLIKPPMQVGEELAVRMYENMVTLQVMDTIFYEAQRQGRISFYLTTMGEEAINIASAAALSADDVIFPQDFANQCFGNKADNGKGRKMPIHYGSNKLNYITVSSTVATQLLHAVGAVYSLKMDDKNACTITYFGDGGTSTGDFHAALNFAAVLEAPVTEWLSEGRLMELKASELMATMLLPFTMQCMKPEELPSAKKRPILIEALTYRAGHHSTSDDSTKYRPLEEIERWRKTQDLVPRFRKWIDGNGWWRDHRGLELRSSVRKQLLQAIQVAENLEKPPVADLFTDVYDVLPPNLQEQERLLRKTIAEHRKDYPTNIPV</sequence>
<dbReference type="FunFam" id="1.25.40.10:FF:000285">
    <property type="entry name" value="Pentatricopeptide repeat-containing protein, chloroplastic"/>
    <property type="match status" value="1"/>
</dbReference>
<name>A0A803NCA9_CHEQI</name>
<evidence type="ECO:0000256" key="3">
    <source>
        <dbReference type="PROSITE-ProRule" id="PRU00708"/>
    </source>
</evidence>
<proteinExistence type="predicted"/>
<dbReference type="PANTHER" id="PTHR43380">
    <property type="entry name" value="2-OXOISOVALERATE DEHYDROGENASE SUBUNIT ALPHA, MITOCHONDRIAL"/>
    <property type="match status" value="1"/>
</dbReference>
<keyword evidence="6" id="KW-1185">Reference proteome</keyword>
<keyword evidence="2" id="KW-0560">Oxidoreductase</keyword>
<dbReference type="PROSITE" id="PS51375">
    <property type="entry name" value="PPR"/>
    <property type="match status" value="1"/>
</dbReference>
<dbReference type="InterPro" id="IPR011990">
    <property type="entry name" value="TPR-like_helical_dom_sf"/>
</dbReference>
<dbReference type="AlphaFoldDB" id="A0A803NCA9"/>
<evidence type="ECO:0000256" key="2">
    <source>
        <dbReference type="ARBA" id="ARBA00023002"/>
    </source>
</evidence>
<dbReference type="Gramene" id="AUR62043726-RA">
    <property type="protein sequence ID" value="AUR62043726-RA:cds"/>
    <property type="gene ID" value="AUR62043726"/>
</dbReference>
<dbReference type="InterPro" id="IPR002885">
    <property type="entry name" value="PPR_rpt"/>
</dbReference>
<dbReference type="GO" id="GO:0009083">
    <property type="term" value="P:branched-chain amino acid catabolic process"/>
    <property type="evidence" value="ECO:0007669"/>
    <property type="project" value="TreeGrafter"/>
</dbReference>
<feature type="domain" description="Dehydrogenase E1 component" evidence="4">
    <location>
        <begin position="631"/>
        <end position="716"/>
    </location>
</feature>
<dbReference type="InterPro" id="IPR001017">
    <property type="entry name" value="DH_E1"/>
</dbReference>
<dbReference type="PANTHER" id="PTHR43380:SF11">
    <property type="entry name" value="2-OXOISOVALERATE DEHYDROGENASE SUBUNIT ALPHA 2, MITOCHONDRIAL"/>
    <property type="match status" value="1"/>
</dbReference>
<feature type="repeat" description="PPR" evidence="3">
    <location>
        <begin position="296"/>
        <end position="330"/>
    </location>
</feature>
<dbReference type="Pfam" id="PF00676">
    <property type="entry name" value="E1_dh"/>
    <property type="match status" value="2"/>
</dbReference>
<organism evidence="5 6">
    <name type="scientific">Chenopodium quinoa</name>
    <name type="common">Quinoa</name>
    <dbReference type="NCBI Taxonomy" id="63459"/>
    <lineage>
        <taxon>Eukaryota</taxon>
        <taxon>Viridiplantae</taxon>
        <taxon>Streptophyta</taxon>
        <taxon>Embryophyta</taxon>
        <taxon>Tracheophyta</taxon>
        <taxon>Spermatophyta</taxon>
        <taxon>Magnoliopsida</taxon>
        <taxon>eudicotyledons</taxon>
        <taxon>Gunneridae</taxon>
        <taxon>Pentapetalae</taxon>
        <taxon>Caryophyllales</taxon>
        <taxon>Chenopodiaceae</taxon>
        <taxon>Chenopodioideae</taxon>
        <taxon>Atripliceae</taxon>
        <taxon>Chenopodium</taxon>
    </lineage>
</organism>
<protein>
    <recommendedName>
        <fullName evidence="4">Dehydrogenase E1 component domain-containing protein</fullName>
    </recommendedName>
</protein>
<dbReference type="InterPro" id="IPR029061">
    <property type="entry name" value="THDP-binding"/>
</dbReference>
<dbReference type="NCBIfam" id="TIGR00756">
    <property type="entry name" value="PPR"/>
    <property type="match status" value="1"/>
</dbReference>
<dbReference type="CDD" id="cd02000">
    <property type="entry name" value="TPP_E1_PDC_ADC_BCADC"/>
    <property type="match status" value="1"/>
</dbReference>
<dbReference type="SUPFAM" id="SSF52518">
    <property type="entry name" value="Thiamin diphosphate-binding fold (THDP-binding)"/>
    <property type="match status" value="1"/>
</dbReference>
<reference evidence="5" key="2">
    <citation type="submission" date="2021-03" db="UniProtKB">
        <authorList>
            <consortium name="EnsemblPlants"/>
        </authorList>
    </citation>
    <scope>IDENTIFICATION</scope>
</reference>
<dbReference type="InterPro" id="IPR050771">
    <property type="entry name" value="Alpha-ketoacid_DH_E1_comp"/>
</dbReference>
<dbReference type="Proteomes" id="UP000596660">
    <property type="component" value="Unplaced"/>
</dbReference>
<dbReference type="GO" id="GO:0016624">
    <property type="term" value="F:oxidoreductase activity, acting on the aldehyde or oxo group of donors, disulfide as acceptor"/>
    <property type="evidence" value="ECO:0007669"/>
    <property type="project" value="InterPro"/>
</dbReference>
<evidence type="ECO:0000313" key="6">
    <source>
        <dbReference type="Proteomes" id="UP000596660"/>
    </source>
</evidence>
<evidence type="ECO:0000259" key="4">
    <source>
        <dbReference type="Pfam" id="PF00676"/>
    </source>
</evidence>
<dbReference type="Pfam" id="PF01535">
    <property type="entry name" value="PPR"/>
    <property type="match status" value="3"/>
</dbReference>